<protein>
    <submittedName>
        <fullName evidence="5">CadC-family transcriptional regulator</fullName>
    </submittedName>
</protein>
<keyword evidence="1 3" id="KW-0238">DNA-binding</keyword>
<proteinExistence type="predicted"/>
<dbReference type="InterPro" id="IPR011990">
    <property type="entry name" value="TPR-like_helical_dom_sf"/>
</dbReference>
<feature type="repeat" description="TPR" evidence="2">
    <location>
        <begin position="387"/>
        <end position="420"/>
    </location>
</feature>
<dbReference type="Proteomes" id="UP000290849">
    <property type="component" value="Unassembled WGS sequence"/>
</dbReference>
<dbReference type="GO" id="GO:0000160">
    <property type="term" value="P:phosphorelay signal transduction system"/>
    <property type="evidence" value="ECO:0007669"/>
    <property type="project" value="InterPro"/>
</dbReference>
<dbReference type="CDD" id="cd00383">
    <property type="entry name" value="trans_reg_C"/>
    <property type="match status" value="1"/>
</dbReference>
<evidence type="ECO:0000256" key="1">
    <source>
        <dbReference type="ARBA" id="ARBA00023125"/>
    </source>
</evidence>
<reference evidence="5 6" key="1">
    <citation type="journal article" date="2017" name="Int. J. Syst. Evol. Microbiol.">
        <title>Achromobacter aloeverae sp. nov., isolated from the root of Aloe vera (L.) Burm.f.</title>
        <authorList>
            <person name="Kuncharoen N."/>
            <person name="Muramatsu Y."/>
            <person name="Shibata C."/>
            <person name="Kamakura Y."/>
            <person name="Nakagawa Y."/>
            <person name="Tanasupawat S."/>
        </authorList>
    </citation>
    <scope>NUCLEOTIDE SEQUENCE [LARGE SCALE GENOMIC DNA]</scope>
    <source>
        <strain evidence="5 6">AVA-1</strain>
    </source>
</reference>
<dbReference type="Pfam" id="PF00486">
    <property type="entry name" value="Trans_reg_C"/>
    <property type="match status" value="1"/>
</dbReference>
<dbReference type="Gene3D" id="1.25.40.10">
    <property type="entry name" value="Tetratricopeptide repeat domain"/>
    <property type="match status" value="1"/>
</dbReference>
<dbReference type="SUPFAM" id="SSF48452">
    <property type="entry name" value="TPR-like"/>
    <property type="match status" value="2"/>
</dbReference>
<dbReference type="OrthoDB" id="1971692at2"/>
<dbReference type="EMBL" id="PYAL01000002">
    <property type="protein sequence ID" value="RXN91195.1"/>
    <property type="molecule type" value="Genomic_DNA"/>
</dbReference>
<feature type="domain" description="OmpR/PhoB-type" evidence="4">
    <location>
        <begin position="1"/>
        <end position="98"/>
    </location>
</feature>
<dbReference type="GO" id="GO:0006355">
    <property type="term" value="P:regulation of DNA-templated transcription"/>
    <property type="evidence" value="ECO:0007669"/>
    <property type="project" value="InterPro"/>
</dbReference>
<dbReference type="SUPFAM" id="SSF46894">
    <property type="entry name" value="C-terminal effector domain of the bipartite response regulators"/>
    <property type="match status" value="1"/>
</dbReference>
<feature type="DNA-binding region" description="OmpR/PhoB-type" evidence="3">
    <location>
        <begin position="1"/>
        <end position="98"/>
    </location>
</feature>
<dbReference type="GO" id="GO:0003677">
    <property type="term" value="F:DNA binding"/>
    <property type="evidence" value="ECO:0007669"/>
    <property type="project" value="UniProtKB-UniRule"/>
</dbReference>
<comment type="caution">
    <text evidence="5">The sequence shown here is derived from an EMBL/GenBank/DDBJ whole genome shotgun (WGS) entry which is preliminary data.</text>
</comment>
<dbReference type="InterPro" id="IPR016032">
    <property type="entry name" value="Sig_transdc_resp-reg_C-effctor"/>
</dbReference>
<dbReference type="Gene3D" id="1.10.10.10">
    <property type="entry name" value="Winged helix-like DNA-binding domain superfamily/Winged helix DNA-binding domain"/>
    <property type="match status" value="1"/>
</dbReference>
<accession>A0A4Q1HN11</accession>
<dbReference type="AlphaFoldDB" id="A0A4Q1HN11"/>
<gene>
    <name evidence="5" type="ORF">C7R54_08425</name>
</gene>
<name>A0A4Q1HN11_9BURK</name>
<evidence type="ECO:0000256" key="3">
    <source>
        <dbReference type="PROSITE-ProRule" id="PRU01091"/>
    </source>
</evidence>
<evidence type="ECO:0000313" key="6">
    <source>
        <dbReference type="Proteomes" id="UP000290849"/>
    </source>
</evidence>
<dbReference type="Gene3D" id="3.40.50.10070">
    <property type="entry name" value="TolB, N-terminal domain"/>
    <property type="match status" value="1"/>
</dbReference>
<evidence type="ECO:0000256" key="2">
    <source>
        <dbReference type="PROSITE-ProRule" id="PRU00339"/>
    </source>
</evidence>
<keyword evidence="6" id="KW-1185">Reference proteome</keyword>
<dbReference type="InterPro" id="IPR001867">
    <property type="entry name" value="OmpR/PhoB-type_DNA-bd"/>
</dbReference>
<sequence length="522" mass="57353">MQWVFADCALDLERRELRHASALVATTPKAFDLLVYLAKNRNRVVGRDELIDQVWNGRAVSESTVASHVNAVRAAVGDDGQQQHVIRTIPRKGFRFVADLAEQGESPQAGNQPLAESASLPAVVVTRPSIAVLPFVNLSGDPAQDYLADGVIEDVIIALSRYRWLFVVARNSSFTYKNRSVDVKQIGRELGVRYVLEGSWRQAQGRVRITGHLVDAATGATHSAERFEGVLGNIFDFQDQIAASVVGAIAPQVEQAEIARARVKATGNLDAYDYYLRGMAQLHRGTRQAMAEALPLFQRAFACDAEFASAYAMAAWCHCWRKINGWMQDRPTEMAEGARLARRAVELGQYDAVALARSGHALCHLADDLVEGIALLDRARELNPNLASAWFLGAFCHLWYGQAEQAIKQFTRAMSLSPVDPELYRMQIGMAAAHYFLGDFSAAAAWAEKSARNMPNLMVSQVVLVASLAMLDKQDEAGIAAQRLASLAPDQDLDRLLSWLPTQSRVNRALMAEGLKKAGFAC</sequence>
<dbReference type="SMART" id="SM00862">
    <property type="entry name" value="Trans_reg_C"/>
    <property type="match status" value="1"/>
</dbReference>
<dbReference type="PROSITE" id="PS51755">
    <property type="entry name" value="OMPR_PHOB"/>
    <property type="match status" value="1"/>
</dbReference>
<dbReference type="InterPro" id="IPR036388">
    <property type="entry name" value="WH-like_DNA-bd_sf"/>
</dbReference>
<organism evidence="5 6">
    <name type="scientific">Achromobacter aloeverae</name>
    <dbReference type="NCBI Taxonomy" id="1750518"/>
    <lineage>
        <taxon>Bacteria</taxon>
        <taxon>Pseudomonadati</taxon>
        <taxon>Pseudomonadota</taxon>
        <taxon>Betaproteobacteria</taxon>
        <taxon>Burkholderiales</taxon>
        <taxon>Alcaligenaceae</taxon>
        <taxon>Achromobacter</taxon>
    </lineage>
</organism>
<dbReference type="RefSeq" id="WP_129149749.1">
    <property type="nucleotide sequence ID" value="NZ_JBHSDO010000013.1"/>
</dbReference>
<dbReference type="PROSITE" id="PS50005">
    <property type="entry name" value="TPR"/>
    <property type="match status" value="1"/>
</dbReference>
<keyword evidence="2" id="KW-0802">TPR repeat</keyword>
<evidence type="ECO:0000259" key="4">
    <source>
        <dbReference type="PROSITE" id="PS51755"/>
    </source>
</evidence>
<evidence type="ECO:0000313" key="5">
    <source>
        <dbReference type="EMBL" id="RXN91195.1"/>
    </source>
</evidence>
<dbReference type="InterPro" id="IPR019734">
    <property type="entry name" value="TPR_rpt"/>
</dbReference>